<reference evidence="7" key="1">
    <citation type="journal article" date="2014" name="Int. J. Syst. Evol. Microbiol.">
        <title>Complete genome sequence of Corynebacterium casei LMG S-19264T (=DSM 44701T), isolated from a smear-ripened cheese.</title>
        <authorList>
            <consortium name="US DOE Joint Genome Institute (JGI-PGF)"/>
            <person name="Walter F."/>
            <person name="Albersmeier A."/>
            <person name="Kalinowski J."/>
            <person name="Ruckert C."/>
        </authorList>
    </citation>
    <scope>NUCLEOTIDE SEQUENCE</scope>
    <source>
        <strain evidence="7">KCTC 32337</strain>
    </source>
</reference>
<comment type="subcellular location">
    <subcellularLocation>
        <location evidence="1">Cell envelope</location>
    </subcellularLocation>
</comment>
<dbReference type="PROSITE" id="PS00194">
    <property type="entry name" value="THIOREDOXIN_1"/>
    <property type="match status" value="1"/>
</dbReference>
<feature type="transmembrane region" description="Helical" evidence="5">
    <location>
        <begin position="44"/>
        <end position="68"/>
    </location>
</feature>
<proteinExistence type="predicted"/>
<keyword evidence="2" id="KW-0201">Cytochrome c-type biogenesis</keyword>
<dbReference type="InterPro" id="IPR017937">
    <property type="entry name" value="Thioredoxin_CS"/>
</dbReference>
<dbReference type="Gene3D" id="3.40.30.10">
    <property type="entry name" value="Glutaredoxin"/>
    <property type="match status" value="1"/>
</dbReference>
<dbReference type="Pfam" id="PF08534">
    <property type="entry name" value="Redoxin"/>
    <property type="match status" value="1"/>
</dbReference>
<keyword evidence="5" id="KW-0812">Transmembrane</keyword>
<evidence type="ECO:0000313" key="8">
    <source>
        <dbReference type="Proteomes" id="UP000622604"/>
    </source>
</evidence>
<evidence type="ECO:0000259" key="6">
    <source>
        <dbReference type="PROSITE" id="PS51352"/>
    </source>
</evidence>
<dbReference type="EMBL" id="BMZC01000016">
    <property type="protein sequence ID" value="GGZ80009.1"/>
    <property type="molecule type" value="Genomic_DNA"/>
</dbReference>
<dbReference type="PROSITE" id="PS51352">
    <property type="entry name" value="THIOREDOXIN_2"/>
    <property type="match status" value="1"/>
</dbReference>
<dbReference type="InterPro" id="IPR050553">
    <property type="entry name" value="Thioredoxin_ResA/DsbE_sf"/>
</dbReference>
<gene>
    <name evidence="7" type="ORF">GCM10011274_42420</name>
</gene>
<feature type="domain" description="Thioredoxin" evidence="6">
    <location>
        <begin position="68"/>
        <end position="205"/>
    </location>
</feature>
<name>A0A8H9IEF4_9ALTE</name>
<organism evidence="7 8">
    <name type="scientific">Paraglaciecola chathamensis</name>
    <dbReference type="NCBI Taxonomy" id="368405"/>
    <lineage>
        <taxon>Bacteria</taxon>
        <taxon>Pseudomonadati</taxon>
        <taxon>Pseudomonadota</taxon>
        <taxon>Gammaproteobacteria</taxon>
        <taxon>Alteromonadales</taxon>
        <taxon>Alteromonadaceae</taxon>
        <taxon>Paraglaciecola</taxon>
    </lineage>
</organism>
<keyword evidence="5" id="KW-0472">Membrane</keyword>
<sequence length="210" mass="23881">MWEIYQKDWISAFDIRDGGLNHPLGWFTGSLLLIIRVQGDRKLAFVYVKSALITGMMIFPLFVLNTLINNQNAVKSMELVTAQGENLTLSLRSGKPLIINFWASWCPPCRREMPILQDAQQKYEDFEFIFVNQGEAPTKARQFLKGNSIELHNMYYDLAGRSASQLGAYGLPTTLFYNSEGKLINSHMGELSEATLHHYLQPLTDNSSKK</sequence>
<dbReference type="GO" id="GO:0015036">
    <property type="term" value="F:disulfide oxidoreductase activity"/>
    <property type="evidence" value="ECO:0007669"/>
    <property type="project" value="UniProtKB-ARBA"/>
</dbReference>
<dbReference type="GO" id="GO:0030313">
    <property type="term" value="C:cell envelope"/>
    <property type="evidence" value="ECO:0007669"/>
    <property type="project" value="UniProtKB-SubCell"/>
</dbReference>
<dbReference type="PANTHER" id="PTHR42852">
    <property type="entry name" value="THIOL:DISULFIDE INTERCHANGE PROTEIN DSBE"/>
    <property type="match status" value="1"/>
</dbReference>
<dbReference type="InterPro" id="IPR013740">
    <property type="entry name" value="Redoxin"/>
</dbReference>
<dbReference type="Proteomes" id="UP000622604">
    <property type="component" value="Unassembled WGS sequence"/>
</dbReference>
<keyword evidence="5" id="KW-1133">Transmembrane helix</keyword>
<dbReference type="SUPFAM" id="SSF52833">
    <property type="entry name" value="Thioredoxin-like"/>
    <property type="match status" value="1"/>
</dbReference>
<evidence type="ECO:0000313" key="7">
    <source>
        <dbReference type="EMBL" id="GGZ80009.1"/>
    </source>
</evidence>
<keyword evidence="4" id="KW-0676">Redox-active center</keyword>
<evidence type="ECO:0000256" key="4">
    <source>
        <dbReference type="ARBA" id="ARBA00023284"/>
    </source>
</evidence>
<accession>A0A8H9IEF4</accession>
<comment type="caution">
    <text evidence="7">The sequence shown here is derived from an EMBL/GenBank/DDBJ whole genome shotgun (WGS) entry which is preliminary data.</text>
</comment>
<dbReference type="PANTHER" id="PTHR42852:SF6">
    <property type="entry name" value="THIOL:DISULFIDE INTERCHANGE PROTEIN DSBE"/>
    <property type="match status" value="1"/>
</dbReference>
<dbReference type="GO" id="GO:0017004">
    <property type="term" value="P:cytochrome complex assembly"/>
    <property type="evidence" value="ECO:0007669"/>
    <property type="project" value="UniProtKB-KW"/>
</dbReference>
<keyword evidence="3" id="KW-1015">Disulfide bond</keyword>
<dbReference type="CDD" id="cd02966">
    <property type="entry name" value="TlpA_like_family"/>
    <property type="match status" value="1"/>
</dbReference>
<dbReference type="InterPro" id="IPR013766">
    <property type="entry name" value="Thioredoxin_domain"/>
</dbReference>
<reference evidence="7" key="2">
    <citation type="submission" date="2020-09" db="EMBL/GenBank/DDBJ databases">
        <authorList>
            <person name="Sun Q."/>
            <person name="Kim S."/>
        </authorList>
    </citation>
    <scope>NUCLEOTIDE SEQUENCE</scope>
    <source>
        <strain evidence="7">KCTC 32337</strain>
    </source>
</reference>
<dbReference type="AlphaFoldDB" id="A0A8H9IEF4"/>
<dbReference type="InterPro" id="IPR036249">
    <property type="entry name" value="Thioredoxin-like_sf"/>
</dbReference>
<evidence type="ECO:0000256" key="1">
    <source>
        <dbReference type="ARBA" id="ARBA00004196"/>
    </source>
</evidence>
<evidence type="ECO:0000256" key="3">
    <source>
        <dbReference type="ARBA" id="ARBA00023157"/>
    </source>
</evidence>
<protein>
    <recommendedName>
        <fullName evidence="6">Thioredoxin domain-containing protein</fullName>
    </recommendedName>
</protein>
<evidence type="ECO:0000256" key="2">
    <source>
        <dbReference type="ARBA" id="ARBA00022748"/>
    </source>
</evidence>
<evidence type="ECO:0000256" key="5">
    <source>
        <dbReference type="SAM" id="Phobius"/>
    </source>
</evidence>